<accession>A0A1F4U779</accession>
<reference evidence="1 2" key="1">
    <citation type="journal article" date="2016" name="Nat. Commun.">
        <title>Thousands of microbial genomes shed light on interconnected biogeochemical processes in an aquifer system.</title>
        <authorList>
            <person name="Anantharaman K."/>
            <person name="Brown C.T."/>
            <person name="Hug L.A."/>
            <person name="Sharon I."/>
            <person name="Castelle C.J."/>
            <person name="Probst A.J."/>
            <person name="Thomas B.C."/>
            <person name="Singh A."/>
            <person name="Wilkins M.J."/>
            <person name="Karaoz U."/>
            <person name="Brodie E.L."/>
            <person name="Williams K.H."/>
            <person name="Hubbard S.S."/>
            <person name="Banfield J.F."/>
        </authorList>
    </citation>
    <scope>NUCLEOTIDE SEQUENCE [LARGE SCALE GENOMIC DNA]</scope>
</reference>
<proteinExistence type="predicted"/>
<evidence type="ECO:0000313" key="1">
    <source>
        <dbReference type="EMBL" id="OGC40737.1"/>
    </source>
</evidence>
<sequence length="599" mass="67335">MAQSSIGGERTFELDGHTYKGAGQRDPLNTTFIRIGIQGPCDETRVLKPFDIYPQEGGLPTHLLLGGASQPVLEYESEQTSRLRQMLIELSLPVSGLPEPVKIKRLDSFPVIFPDGRVVFIDGDKYFMDPTLMTTSQRIKVAGFVLRHEASSPEEKKGAQTAIAELSQNGNTLTEEKKRLLSAAFIRLFAPAVYQYKGTHGPRVGNIFQTVINHDGMLRDRLIESGSIGESSATTQDGTNRIRSKNTAGGFLQNTLISPVDWNAGMSEANKGKIKSILDAMISEMYEKEGIAIQLPEDTQQNLLQEEGRMMYLREIAQLNLAKATELREMTVKRIAEQLGVIHGSGGHAGGGQDNARLGIWKFNFTSAMGAKYSLLISTQNYSTKDKEWIERKEKWIGPSPAPYELDSLKIESIETTSSGDRFAEMGPPGGGSTRSDNVGSFGLRDFDTLSLQGEDTEIDSFLRKYYLTQYTDIDQIRHFLIIYKQIIDLEHLFITKPRLSPYPYPGTLMHFTIITGGDIQDYLRIKYVFMENYLRIRKMAMRKLAPLWFKAIESEKISYKFIDDKDPLGRRECTYPFPDEIKSLYNQAELALANITII</sequence>
<dbReference type="AlphaFoldDB" id="A0A1F4U779"/>
<gene>
    <name evidence="1" type="ORF">A2438_00340</name>
</gene>
<evidence type="ECO:0000313" key="2">
    <source>
        <dbReference type="Proteomes" id="UP000179242"/>
    </source>
</evidence>
<protein>
    <submittedName>
        <fullName evidence="1">Uncharacterized protein</fullName>
    </submittedName>
</protein>
<comment type="caution">
    <text evidence="1">The sequence shown here is derived from an EMBL/GenBank/DDBJ whole genome shotgun (WGS) entry which is preliminary data.</text>
</comment>
<organism evidence="1 2">
    <name type="scientific">candidate division WOR-1 bacterium RIFOXYC2_FULL_46_14</name>
    <dbReference type="NCBI Taxonomy" id="1802587"/>
    <lineage>
        <taxon>Bacteria</taxon>
        <taxon>Bacillati</taxon>
        <taxon>Saganbacteria</taxon>
    </lineage>
</organism>
<dbReference type="EMBL" id="MEUJ01000002">
    <property type="protein sequence ID" value="OGC40737.1"/>
    <property type="molecule type" value="Genomic_DNA"/>
</dbReference>
<name>A0A1F4U779_UNCSA</name>
<dbReference type="Proteomes" id="UP000179242">
    <property type="component" value="Unassembled WGS sequence"/>
</dbReference>